<keyword evidence="2" id="KW-1185">Reference proteome</keyword>
<gene>
    <name evidence="1" type="ORF">GCM10010439_49190</name>
</gene>
<dbReference type="Proteomes" id="UP001501842">
    <property type="component" value="Unassembled WGS sequence"/>
</dbReference>
<dbReference type="EMBL" id="BAAATZ010000021">
    <property type="protein sequence ID" value="GAA2732140.1"/>
    <property type="molecule type" value="Genomic_DNA"/>
</dbReference>
<dbReference type="InterPro" id="IPR049249">
    <property type="entry name" value="DUF6882"/>
</dbReference>
<dbReference type="Pfam" id="PF21813">
    <property type="entry name" value="DUF6882"/>
    <property type="match status" value="1"/>
</dbReference>
<organism evidence="1 2">
    <name type="scientific">Actinocorallia aurantiaca</name>
    <dbReference type="NCBI Taxonomy" id="46204"/>
    <lineage>
        <taxon>Bacteria</taxon>
        <taxon>Bacillati</taxon>
        <taxon>Actinomycetota</taxon>
        <taxon>Actinomycetes</taxon>
        <taxon>Streptosporangiales</taxon>
        <taxon>Thermomonosporaceae</taxon>
        <taxon>Actinocorallia</taxon>
    </lineage>
</organism>
<accession>A0ABP6GVK9</accession>
<reference evidence="2" key="1">
    <citation type="journal article" date="2019" name="Int. J. Syst. Evol. Microbiol.">
        <title>The Global Catalogue of Microorganisms (GCM) 10K type strain sequencing project: providing services to taxonomists for standard genome sequencing and annotation.</title>
        <authorList>
            <consortium name="The Broad Institute Genomics Platform"/>
            <consortium name="The Broad Institute Genome Sequencing Center for Infectious Disease"/>
            <person name="Wu L."/>
            <person name="Ma J."/>
        </authorList>
    </citation>
    <scope>NUCLEOTIDE SEQUENCE [LARGE SCALE GENOMIC DNA]</scope>
    <source>
        <strain evidence="2">JCM 8201</strain>
    </source>
</reference>
<comment type="caution">
    <text evidence="1">The sequence shown here is derived from an EMBL/GenBank/DDBJ whole genome shotgun (WGS) entry which is preliminary data.</text>
</comment>
<sequence>MSGFSSAFERLGAALSAIALQRQETLAGYLPRADWSADLGARTYTSGGVTVRVGLLGSYAAGERTWLWGWANRQFGPDHPAVAPVLAVRELGERLSIPEFTTPELDLSWYRGPAAHGGELVALAASGALGGSGYIGAGYDGGSAYLQVDDPQVPGAPFDPIPVPSLIMNAVALFPSDPRLTLIRFLSHHRVPFRQTGAVTEARLPGGGTARAIFDEHGRFKNWEATLRV</sequence>
<proteinExistence type="predicted"/>
<name>A0ABP6GVK9_9ACTN</name>
<evidence type="ECO:0000313" key="2">
    <source>
        <dbReference type="Proteomes" id="UP001501842"/>
    </source>
</evidence>
<protein>
    <submittedName>
        <fullName evidence="1">Uncharacterized protein</fullName>
    </submittedName>
</protein>
<evidence type="ECO:0000313" key="1">
    <source>
        <dbReference type="EMBL" id="GAA2732140.1"/>
    </source>
</evidence>
<dbReference type="RefSeq" id="WP_344453129.1">
    <property type="nucleotide sequence ID" value="NZ_BAAATZ010000021.1"/>
</dbReference>